<dbReference type="Proteomes" id="UP001453229">
    <property type="component" value="Chromosome"/>
</dbReference>
<protein>
    <submittedName>
        <fullName evidence="3">Amidohydrolase family protein</fullName>
    </submittedName>
</protein>
<dbReference type="SUPFAM" id="SSF51556">
    <property type="entry name" value="Metallo-dependent hydrolases"/>
    <property type="match status" value="1"/>
</dbReference>
<feature type="domain" description="Amidohydrolase-related" evidence="2">
    <location>
        <begin position="29"/>
        <end position="331"/>
    </location>
</feature>
<dbReference type="PANTHER" id="PTHR43569:SF1">
    <property type="entry name" value="BLL3371 PROTEIN"/>
    <property type="match status" value="1"/>
</dbReference>
<dbReference type="PANTHER" id="PTHR43569">
    <property type="entry name" value="AMIDOHYDROLASE"/>
    <property type="match status" value="1"/>
</dbReference>
<evidence type="ECO:0000313" key="3">
    <source>
        <dbReference type="EMBL" id="XAD55622.1"/>
    </source>
</evidence>
<dbReference type="InterPro" id="IPR032466">
    <property type="entry name" value="Metal_Hydrolase"/>
</dbReference>
<organism evidence="3 4">
    <name type="scientific">Salinicola lusitanus</name>
    <dbReference type="NCBI Taxonomy" id="1949085"/>
    <lineage>
        <taxon>Bacteria</taxon>
        <taxon>Pseudomonadati</taxon>
        <taxon>Pseudomonadota</taxon>
        <taxon>Gammaproteobacteria</taxon>
        <taxon>Oceanospirillales</taxon>
        <taxon>Halomonadaceae</taxon>
        <taxon>Salinicola</taxon>
    </lineage>
</organism>
<keyword evidence="4" id="KW-1185">Reference proteome</keyword>
<dbReference type="EMBL" id="CP151919">
    <property type="protein sequence ID" value="XAD55622.1"/>
    <property type="molecule type" value="Genomic_DNA"/>
</dbReference>
<comment type="similarity">
    <text evidence="1">Belongs to the metallo-dependent hydrolases superfamily.</text>
</comment>
<proteinExistence type="inferred from homology"/>
<evidence type="ECO:0000256" key="1">
    <source>
        <dbReference type="ARBA" id="ARBA00038310"/>
    </source>
</evidence>
<evidence type="ECO:0000313" key="4">
    <source>
        <dbReference type="Proteomes" id="UP001453229"/>
    </source>
</evidence>
<name>A0ABZ3CWV5_9GAMM</name>
<gene>
    <name evidence="3" type="ORF">AAGT95_06505</name>
</gene>
<reference evidence="3 4" key="1">
    <citation type="submission" date="2024-04" db="EMBL/GenBank/DDBJ databases">
        <title>Salinicola lusitanus LLJ914,a marine bacterium isolated from the Okinawa Trough.</title>
        <authorList>
            <person name="Li J."/>
        </authorList>
    </citation>
    <scope>NUCLEOTIDE SEQUENCE [LARGE SCALE GENOMIC DNA]</scope>
    <source>
        <strain evidence="3 4">LLJ914</strain>
    </source>
</reference>
<accession>A0ABZ3CWV5</accession>
<dbReference type="RefSeq" id="WP_342595946.1">
    <property type="nucleotide sequence ID" value="NZ_CP151919.1"/>
</dbReference>
<dbReference type="InterPro" id="IPR052350">
    <property type="entry name" value="Metallo-dep_Lactonases"/>
</dbReference>
<sequence>MKTPHATIRESWLARHREPILMPEQKILDAHHHLWDREEGRYRTDEFLADVAQGHDVRASLYVQCRTGYRDAGPEALKPLGEVETVLEWSAGAPNYPLGIVAFADLLAGSQVRETLEALCAIAPGSVRGIRNTTAYHPDPAVRSNPRPAPDGLLRARAFREGAAQVARAGLTLDVWAYQTQLQEVEALARALPDLTVVIDHCGGPLGVGPFRGRTPADFAAWRQGIQRLAALPNTRIKIGGFGLTVFGNAYHLNPEPPTSAQLASDWSPHVETCLEAFGSHRAMFESNFPVDKGMYSYVALWNAFKRLSQPLGQADRDRLFWRTAAETYGLDPGWQ</sequence>
<dbReference type="InterPro" id="IPR006680">
    <property type="entry name" value="Amidohydro-rel"/>
</dbReference>
<evidence type="ECO:0000259" key="2">
    <source>
        <dbReference type="Pfam" id="PF04909"/>
    </source>
</evidence>
<dbReference type="Pfam" id="PF04909">
    <property type="entry name" value="Amidohydro_2"/>
    <property type="match status" value="1"/>
</dbReference>
<dbReference type="Gene3D" id="3.20.20.140">
    <property type="entry name" value="Metal-dependent hydrolases"/>
    <property type="match status" value="1"/>
</dbReference>